<keyword evidence="3" id="KW-0677">Repeat</keyword>
<organism evidence="8 9">
    <name type="scientific">Limulus polyphemus</name>
    <name type="common">Atlantic horseshoe crab</name>
    <dbReference type="NCBI Taxonomy" id="6850"/>
    <lineage>
        <taxon>Eukaryota</taxon>
        <taxon>Metazoa</taxon>
        <taxon>Ecdysozoa</taxon>
        <taxon>Arthropoda</taxon>
        <taxon>Chelicerata</taxon>
        <taxon>Merostomata</taxon>
        <taxon>Xiphosura</taxon>
        <taxon>Limulidae</taxon>
        <taxon>Limulus</taxon>
    </lineage>
</organism>
<dbReference type="InterPro" id="IPR035979">
    <property type="entry name" value="RBD_domain_sf"/>
</dbReference>
<reference evidence="9" key="1">
    <citation type="submission" date="2025-08" db="UniProtKB">
        <authorList>
            <consortium name="RefSeq"/>
        </authorList>
    </citation>
    <scope>IDENTIFICATION</scope>
    <source>
        <tissue evidence="9">Muscle</tissue>
    </source>
</reference>
<dbReference type="Pfam" id="PF00076">
    <property type="entry name" value="RRM_1"/>
    <property type="match status" value="1"/>
</dbReference>
<evidence type="ECO:0000256" key="1">
    <source>
        <dbReference type="ARBA" id="ARBA00004496"/>
    </source>
</evidence>
<comment type="subcellular location">
    <subcellularLocation>
        <location evidence="1">Cytoplasm</location>
    </subcellularLocation>
</comment>
<dbReference type="Gene3D" id="3.30.70.330">
    <property type="match status" value="2"/>
</dbReference>
<evidence type="ECO:0000259" key="7">
    <source>
        <dbReference type="PROSITE" id="PS50102"/>
    </source>
</evidence>
<dbReference type="RefSeq" id="XP_013788526.1">
    <property type="nucleotide sequence ID" value="XM_013933072.2"/>
</dbReference>
<feature type="region of interest" description="Disordered" evidence="6">
    <location>
        <begin position="136"/>
        <end position="186"/>
    </location>
</feature>
<dbReference type="PANTHER" id="PTHR48032">
    <property type="entry name" value="RNA-BINDING PROTEIN MUSASHI HOMOLOG RBP6"/>
    <property type="match status" value="1"/>
</dbReference>
<feature type="region of interest" description="Disordered" evidence="6">
    <location>
        <begin position="364"/>
        <end position="388"/>
    </location>
</feature>
<feature type="compositionally biased region" description="Basic and acidic residues" evidence="6">
    <location>
        <begin position="136"/>
        <end position="147"/>
    </location>
</feature>
<evidence type="ECO:0000313" key="9">
    <source>
        <dbReference type="RefSeq" id="XP_013788526.1"/>
    </source>
</evidence>
<evidence type="ECO:0000313" key="8">
    <source>
        <dbReference type="Proteomes" id="UP000694941"/>
    </source>
</evidence>
<dbReference type="SMART" id="SM00360">
    <property type="entry name" value="RRM"/>
    <property type="match status" value="1"/>
</dbReference>
<evidence type="ECO:0000256" key="3">
    <source>
        <dbReference type="ARBA" id="ARBA00022737"/>
    </source>
</evidence>
<dbReference type="InterPro" id="IPR000504">
    <property type="entry name" value="RRM_dom"/>
</dbReference>
<protein>
    <submittedName>
        <fullName evidence="9">Heterogeneous nuclear ribonucleoprotein 27C-like isoform X1</fullName>
    </submittedName>
</protein>
<dbReference type="GeneID" id="106472424"/>
<feature type="domain" description="RRM" evidence="7">
    <location>
        <begin position="59"/>
        <end position="136"/>
    </location>
</feature>
<keyword evidence="2" id="KW-0963">Cytoplasm</keyword>
<keyword evidence="8" id="KW-1185">Reference proteome</keyword>
<accession>A0ABM1BTU0</accession>
<feature type="compositionally biased region" description="Gly residues" evidence="6">
    <location>
        <begin position="364"/>
        <end position="373"/>
    </location>
</feature>
<sequence length="388" mass="39276">MKNNETGRSRGFGFVTFKDPDCVSIVLASGPHELDGRVIDPKASNPRGLNRPKKGVNYPKVFLGGLPSTCTETTLREFFSKYGQVMEVVIMFDQERKKSRGFGFLSFEKQEIVHRVCADHYITINGKQVECKMAEPREMSKSAKDSKQGNQEVSPWGGPNGWGQSSTMGGSGGSAGGPGIVPSVPPAPVAPNMGAMGNMGPMANGMMAGGWGGPPQSGAYGPQGGWGMAPGGYGGYQGWGGAPTGFGPYGPPGPQYGQQGYGGYGVGATGFGGFGATMGPGQVPGGAVAGQTPAQVYGQAGLNAPTPNPGAIAPPGTSEATAVPKSGALANYAQEVSSFGPARGFIGTGGFGAGMTGNFTGQGDGSAAAGGGVTRTAGVAQGYHPYRR</sequence>
<evidence type="ECO:0000256" key="5">
    <source>
        <dbReference type="PROSITE-ProRule" id="PRU00176"/>
    </source>
</evidence>
<name>A0ABM1BTU0_LIMPO</name>
<keyword evidence="4 5" id="KW-0694">RNA-binding</keyword>
<dbReference type="PANTHER" id="PTHR48032:SF18">
    <property type="entry name" value="RRM DOMAIN-CONTAINING PROTEIN"/>
    <property type="match status" value="1"/>
</dbReference>
<dbReference type="Proteomes" id="UP000694941">
    <property type="component" value="Unplaced"/>
</dbReference>
<dbReference type="InterPro" id="IPR012677">
    <property type="entry name" value="Nucleotide-bd_a/b_plait_sf"/>
</dbReference>
<proteinExistence type="predicted"/>
<feature type="region of interest" description="Disordered" evidence="6">
    <location>
        <begin position="301"/>
        <end position="320"/>
    </location>
</feature>
<feature type="compositionally biased region" description="Gly residues" evidence="6">
    <location>
        <begin position="169"/>
        <end position="179"/>
    </location>
</feature>
<dbReference type="SUPFAM" id="SSF54928">
    <property type="entry name" value="RNA-binding domain, RBD"/>
    <property type="match status" value="2"/>
</dbReference>
<evidence type="ECO:0000256" key="4">
    <source>
        <dbReference type="ARBA" id="ARBA00022884"/>
    </source>
</evidence>
<evidence type="ECO:0000256" key="2">
    <source>
        <dbReference type="ARBA" id="ARBA00022490"/>
    </source>
</evidence>
<evidence type="ECO:0000256" key="6">
    <source>
        <dbReference type="SAM" id="MobiDB-lite"/>
    </source>
</evidence>
<gene>
    <name evidence="9" type="primary">LOC106472424</name>
</gene>
<dbReference type="PROSITE" id="PS50102">
    <property type="entry name" value="RRM"/>
    <property type="match status" value="1"/>
</dbReference>